<evidence type="ECO:0000313" key="2">
    <source>
        <dbReference type="Proteomes" id="UP000663505"/>
    </source>
</evidence>
<proteinExistence type="predicted"/>
<protein>
    <submittedName>
        <fullName evidence="1">Uncharacterized protein</fullName>
    </submittedName>
</protein>
<dbReference type="EMBL" id="CP071182">
    <property type="protein sequence ID" value="QSO46341.1"/>
    <property type="molecule type" value="Genomic_DNA"/>
</dbReference>
<sequence>MFVKIASVIGALVVLGLLGMTVPTTVQLTKLDIGLRSSLSSTSRLVNIESTIIQKNKSLQTLIQTAASMNRSLQITDATTAQLQKNIASINQLNADTLHINQSIGTDAKSGAANLGKIASSLQQLGSSMTSLQQSLSALDSVVHQDVSNMAQMKQATHNMNSKVPGV</sequence>
<dbReference type="Proteomes" id="UP000663505">
    <property type="component" value="Chromosome"/>
</dbReference>
<dbReference type="RefSeq" id="WP_206655710.1">
    <property type="nucleotide sequence ID" value="NZ_CP071182.1"/>
</dbReference>
<evidence type="ECO:0000313" key="1">
    <source>
        <dbReference type="EMBL" id="QSO46341.1"/>
    </source>
</evidence>
<keyword evidence="2" id="KW-1185">Reference proteome</keyword>
<dbReference type="KEGG" id="afx:JZ786_17845"/>
<gene>
    <name evidence="1" type="ORF">JZ786_17845</name>
</gene>
<reference evidence="1 2" key="1">
    <citation type="submission" date="2021-02" db="EMBL/GenBank/DDBJ databases">
        <title>Alicyclobacillus curvatus sp. nov. and Alicyclobacillus mengziensis sp. nov., two acidophilic bacteria isolated from acid mine drainage.</title>
        <authorList>
            <person name="Huang Y."/>
        </authorList>
    </citation>
    <scope>NUCLEOTIDE SEQUENCE [LARGE SCALE GENOMIC DNA]</scope>
    <source>
        <strain evidence="1 2">S30H14</strain>
    </source>
</reference>
<accession>A0A9X7VWF9</accession>
<dbReference type="AlphaFoldDB" id="A0A9X7VWF9"/>
<organism evidence="1 2">
    <name type="scientific">Alicyclobacillus mengziensis</name>
    <dbReference type="NCBI Taxonomy" id="2931921"/>
    <lineage>
        <taxon>Bacteria</taxon>
        <taxon>Bacillati</taxon>
        <taxon>Bacillota</taxon>
        <taxon>Bacilli</taxon>
        <taxon>Bacillales</taxon>
        <taxon>Alicyclobacillaceae</taxon>
        <taxon>Alicyclobacillus</taxon>
    </lineage>
</organism>
<name>A0A9X7VWF9_9BACL</name>